<keyword evidence="2" id="KW-1185">Reference proteome</keyword>
<organism evidence="1 2">
    <name type="scientific">Sporosarcina saromensis</name>
    <dbReference type="NCBI Taxonomy" id="359365"/>
    <lineage>
        <taxon>Bacteria</taxon>
        <taxon>Bacillati</taxon>
        <taxon>Bacillota</taxon>
        <taxon>Bacilli</taxon>
        <taxon>Bacillales</taxon>
        <taxon>Caryophanaceae</taxon>
        <taxon>Sporosarcina</taxon>
    </lineage>
</organism>
<reference evidence="1 2" key="1">
    <citation type="submission" date="2023-06" db="EMBL/GenBank/DDBJ databases">
        <title>Sporosarcina sp. nov., isolated from Korean traditional fermented seafood 'Jeotgal'.</title>
        <authorList>
            <person name="Yang A.I."/>
            <person name="Shin N.-R."/>
        </authorList>
    </citation>
    <scope>NUCLEOTIDE SEQUENCE [LARGE SCALE GENOMIC DNA]</scope>
    <source>
        <strain evidence="1 2">KCTC13119</strain>
    </source>
</reference>
<proteinExistence type="predicted"/>
<name>A0ABU4GEB0_9BACL</name>
<sequence length="54" mass="6186">MRWNLKEAGGKIPNRRTETAYKAELERTSLQHKTKSNTARIPYSKCSGYMGGRL</sequence>
<dbReference type="EMBL" id="JAUBDI010000045">
    <property type="protein sequence ID" value="MDW0115319.1"/>
    <property type="molecule type" value="Genomic_DNA"/>
</dbReference>
<evidence type="ECO:0000313" key="1">
    <source>
        <dbReference type="EMBL" id="MDW0115319.1"/>
    </source>
</evidence>
<accession>A0ABU4GEB0</accession>
<evidence type="ECO:0000313" key="2">
    <source>
        <dbReference type="Proteomes" id="UP001282284"/>
    </source>
</evidence>
<protein>
    <submittedName>
        <fullName evidence="1">Uncharacterized protein</fullName>
    </submittedName>
</protein>
<dbReference type="Proteomes" id="UP001282284">
    <property type="component" value="Unassembled WGS sequence"/>
</dbReference>
<dbReference type="RefSeq" id="WP_317946918.1">
    <property type="nucleotide sequence ID" value="NZ_JAUBDI010000045.1"/>
</dbReference>
<gene>
    <name evidence="1" type="ORF">QT711_19400</name>
</gene>
<comment type="caution">
    <text evidence="1">The sequence shown here is derived from an EMBL/GenBank/DDBJ whole genome shotgun (WGS) entry which is preliminary data.</text>
</comment>